<reference evidence="1 2" key="1">
    <citation type="submission" date="2018-11" db="EMBL/GenBank/DDBJ databases">
        <authorList>
            <consortium name="Pathogen Informatics"/>
        </authorList>
    </citation>
    <scope>NUCLEOTIDE SEQUENCE [LARGE SCALE GENOMIC DNA]</scope>
    <source>
        <strain>Denwood</strain>
        <strain evidence="2">Zambia</strain>
    </source>
</reference>
<evidence type="ECO:0000313" key="2">
    <source>
        <dbReference type="Proteomes" id="UP000269396"/>
    </source>
</evidence>
<sequence length="69" mass="8552">MYLTYFRRRLQAMHDYYEAETAFSPTLKSTEYNTLNEKLYNSNDNEMPFNDIKKDPFRNEFPWYHKIGR</sequence>
<keyword evidence="2" id="KW-1185">Reference proteome</keyword>
<protein>
    <submittedName>
        <fullName evidence="1">Uncharacterized protein</fullName>
    </submittedName>
</protein>
<dbReference type="Proteomes" id="UP000269396">
    <property type="component" value="Unassembled WGS sequence"/>
</dbReference>
<gene>
    <name evidence="1" type="ORF">SMTD_LOCUS3886</name>
</gene>
<dbReference type="STRING" id="31246.A0A183NP48"/>
<proteinExistence type="predicted"/>
<dbReference type="AlphaFoldDB" id="A0A183NP48"/>
<name>A0A183NP48_9TREM</name>
<organism evidence="1 2">
    <name type="scientific">Schistosoma mattheei</name>
    <dbReference type="NCBI Taxonomy" id="31246"/>
    <lineage>
        <taxon>Eukaryota</taxon>
        <taxon>Metazoa</taxon>
        <taxon>Spiralia</taxon>
        <taxon>Lophotrochozoa</taxon>
        <taxon>Platyhelminthes</taxon>
        <taxon>Trematoda</taxon>
        <taxon>Digenea</taxon>
        <taxon>Strigeidida</taxon>
        <taxon>Schistosomatoidea</taxon>
        <taxon>Schistosomatidae</taxon>
        <taxon>Schistosoma</taxon>
    </lineage>
</organism>
<evidence type="ECO:0000313" key="1">
    <source>
        <dbReference type="EMBL" id="VDP00219.1"/>
    </source>
</evidence>
<dbReference type="EMBL" id="UZAL01008449">
    <property type="protein sequence ID" value="VDP00219.1"/>
    <property type="molecule type" value="Genomic_DNA"/>
</dbReference>
<accession>A0A183NP48</accession>